<name>A0A364NN79_9GAMM</name>
<dbReference type="EMBL" id="QKRX01000005">
    <property type="protein sequence ID" value="RAU18355.1"/>
    <property type="molecule type" value="Genomic_DNA"/>
</dbReference>
<evidence type="ECO:0000313" key="2">
    <source>
        <dbReference type="Proteomes" id="UP000250744"/>
    </source>
</evidence>
<dbReference type="OrthoDB" id="6120709at2"/>
<dbReference type="Proteomes" id="UP000250744">
    <property type="component" value="Unassembled WGS sequence"/>
</dbReference>
<dbReference type="RefSeq" id="WP_112158996.1">
    <property type="nucleotide sequence ID" value="NZ_QKRX01000005.1"/>
</dbReference>
<dbReference type="AlphaFoldDB" id="A0A364NN79"/>
<dbReference type="PROSITE" id="PS51257">
    <property type="entry name" value="PROKAR_LIPOPROTEIN"/>
    <property type="match status" value="1"/>
</dbReference>
<reference evidence="1 2" key="1">
    <citation type="submission" date="2018-06" db="EMBL/GenBank/DDBJ databases">
        <title>Nitrincola tibetense sp. nov., isolated from Lake XuguoCo on Tibetan Plateau.</title>
        <authorList>
            <person name="Xing P."/>
        </authorList>
    </citation>
    <scope>NUCLEOTIDE SEQUENCE [LARGE SCALE GENOMIC DNA]</scope>
    <source>
        <strain evidence="2">xg18</strain>
    </source>
</reference>
<gene>
    <name evidence="1" type="ORF">DN062_09005</name>
</gene>
<sequence>MKAGSAFGIRRSPLLSPRFIRTAALLSTASLLSACGSLDFSMFARKSAPVEEVVEVIPPPPALPKPALIISRMVAEPPQSRGDVGAYIDFINGTDLTVEYVMFKTTAYDESGRIVPAKRSGDSNTWLRVAGPFAPGQASGSRHWEQLWQNRNLRCFEIEGVELIYMDGMVEFYESDRIALLPGSEDNNSCS</sequence>
<evidence type="ECO:0008006" key="3">
    <source>
        <dbReference type="Google" id="ProtNLM"/>
    </source>
</evidence>
<organism evidence="1 2">
    <name type="scientific">Nitrincola tibetensis</name>
    <dbReference type="NCBI Taxonomy" id="2219697"/>
    <lineage>
        <taxon>Bacteria</taxon>
        <taxon>Pseudomonadati</taxon>
        <taxon>Pseudomonadota</taxon>
        <taxon>Gammaproteobacteria</taxon>
        <taxon>Oceanospirillales</taxon>
        <taxon>Oceanospirillaceae</taxon>
        <taxon>Nitrincola</taxon>
    </lineage>
</organism>
<protein>
    <recommendedName>
        <fullName evidence="3">Lipoprotein</fullName>
    </recommendedName>
</protein>
<accession>A0A364NN79</accession>
<comment type="caution">
    <text evidence="1">The sequence shown here is derived from an EMBL/GenBank/DDBJ whole genome shotgun (WGS) entry which is preliminary data.</text>
</comment>
<proteinExistence type="predicted"/>
<keyword evidence="2" id="KW-1185">Reference proteome</keyword>
<evidence type="ECO:0000313" key="1">
    <source>
        <dbReference type="EMBL" id="RAU18355.1"/>
    </source>
</evidence>